<dbReference type="KEGG" id="tet:TTHERM_00925420"/>
<dbReference type="InParanoid" id="Q22E16"/>
<dbReference type="AlphaFoldDB" id="Q22E16"/>
<evidence type="ECO:0000256" key="6">
    <source>
        <dbReference type="SAM" id="Phobius"/>
    </source>
</evidence>
<protein>
    <submittedName>
        <fullName evidence="8">Transmembrane protein, putative</fullName>
    </submittedName>
</protein>
<proteinExistence type="predicted"/>
<comment type="subcellular location">
    <subcellularLocation>
        <location evidence="1">Membrane</location>
        <topology evidence="1">Multi-pass membrane protein</topology>
    </subcellularLocation>
</comment>
<feature type="transmembrane region" description="Helical" evidence="6">
    <location>
        <begin position="169"/>
        <end position="192"/>
    </location>
</feature>
<dbReference type="PRINTS" id="PR02001">
    <property type="entry name" value="GCR1CAMPR"/>
</dbReference>
<feature type="transmembrane region" description="Helical" evidence="6">
    <location>
        <begin position="117"/>
        <end position="138"/>
    </location>
</feature>
<keyword evidence="2 6" id="KW-0812">Transmembrane</keyword>
<evidence type="ECO:0000313" key="9">
    <source>
        <dbReference type="Proteomes" id="UP000009168"/>
    </source>
</evidence>
<dbReference type="SMR" id="Q22E16"/>
<evidence type="ECO:0000313" key="8">
    <source>
        <dbReference type="EMBL" id="EAR83496.2"/>
    </source>
</evidence>
<dbReference type="PANTHER" id="PTHR23112:SF0">
    <property type="entry name" value="TRANSMEMBRANE PROTEIN 116"/>
    <property type="match status" value="1"/>
</dbReference>
<dbReference type="PANTHER" id="PTHR23112">
    <property type="entry name" value="G PROTEIN-COUPLED RECEPTOR 157-RELATED"/>
    <property type="match status" value="1"/>
</dbReference>
<dbReference type="GO" id="GO:0004930">
    <property type="term" value="F:G protein-coupled receptor activity"/>
    <property type="evidence" value="ECO:0007669"/>
    <property type="project" value="TreeGrafter"/>
</dbReference>
<feature type="transmembrane region" description="Helical" evidence="6">
    <location>
        <begin position="249"/>
        <end position="269"/>
    </location>
</feature>
<dbReference type="EMBL" id="GG662513">
    <property type="protein sequence ID" value="EAR83496.2"/>
    <property type="molecule type" value="Genomic_DNA"/>
</dbReference>
<evidence type="ECO:0000256" key="1">
    <source>
        <dbReference type="ARBA" id="ARBA00004141"/>
    </source>
</evidence>
<evidence type="ECO:0000256" key="4">
    <source>
        <dbReference type="ARBA" id="ARBA00023136"/>
    </source>
</evidence>
<dbReference type="Proteomes" id="UP000009168">
    <property type="component" value="Unassembled WGS sequence"/>
</dbReference>
<sequence length="339" mass="40033">MSSYTYSVFFLICSTCSVISTGILLFHYTYYKQVRTFAFRLVFTVFLYDFLLSLDYFIPLAYYFLNPNETISDSFCRIQAFLKLLATNGTFCATLSVSWTLYTFFIRKKPIKTHNPVTYYGKFTLLTPLFLAIIPFFFDNYNHTQPLEEVMCFLIVKSYPDGSNDVVGVLLKIFLSFIPFFLTVFLEIYFISRIFYNFYKNKGETHSAEIKKLILYPLFLVVSWIWIMFERFYELVTGGDKIDWLNNFDLQITVFNGFVNSIIYGYLSINPFQRCCNKNNSEDNNKFKEISPQSDYDEDEWSQLQSSMIRYNNNRMKDESSSSMEDQEGDDIKTSLIKY</sequence>
<dbReference type="HOGENOM" id="CLU_812578_0_0_1"/>
<feature type="transmembrane region" description="Helical" evidence="6">
    <location>
        <begin position="6"/>
        <end position="26"/>
    </location>
</feature>
<dbReference type="Gene3D" id="1.20.1070.10">
    <property type="entry name" value="Rhodopsin 7-helix transmembrane proteins"/>
    <property type="match status" value="1"/>
</dbReference>
<feature type="region of interest" description="Disordered" evidence="5">
    <location>
        <begin position="315"/>
        <end position="339"/>
    </location>
</feature>
<keyword evidence="4 6" id="KW-0472">Membrane</keyword>
<dbReference type="RefSeq" id="XP_001031159.2">
    <property type="nucleotide sequence ID" value="XM_001031159.2"/>
</dbReference>
<dbReference type="SUPFAM" id="SSF81321">
    <property type="entry name" value="Family A G protein-coupled receptor-like"/>
    <property type="match status" value="1"/>
</dbReference>
<dbReference type="GO" id="GO:0005886">
    <property type="term" value="C:plasma membrane"/>
    <property type="evidence" value="ECO:0007669"/>
    <property type="project" value="TreeGrafter"/>
</dbReference>
<gene>
    <name evidence="8" type="ORF">TTHERM_00925420</name>
</gene>
<evidence type="ECO:0000256" key="5">
    <source>
        <dbReference type="SAM" id="MobiDB-lite"/>
    </source>
</evidence>
<evidence type="ECO:0000256" key="2">
    <source>
        <dbReference type="ARBA" id="ARBA00022692"/>
    </source>
</evidence>
<feature type="transmembrane region" description="Helical" evidence="6">
    <location>
        <begin position="213"/>
        <end position="229"/>
    </location>
</feature>
<accession>Q22E16</accession>
<feature type="transmembrane region" description="Helical" evidence="6">
    <location>
        <begin position="85"/>
        <end position="105"/>
    </location>
</feature>
<dbReference type="GO" id="GO:0007189">
    <property type="term" value="P:adenylate cyclase-activating G protein-coupled receptor signaling pathway"/>
    <property type="evidence" value="ECO:0007669"/>
    <property type="project" value="TreeGrafter"/>
</dbReference>
<dbReference type="OrthoDB" id="305052at2759"/>
<dbReference type="InterPro" id="IPR017452">
    <property type="entry name" value="GPCR_Rhodpsn_7TM"/>
</dbReference>
<dbReference type="GeneID" id="7837348"/>
<organism evidence="8 9">
    <name type="scientific">Tetrahymena thermophila (strain SB210)</name>
    <dbReference type="NCBI Taxonomy" id="312017"/>
    <lineage>
        <taxon>Eukaryota</taxon>
        <taxon>Sar</taxon>
        <taxon>Alveolata</taxon>
        <taxon>Ciliophora</taxon>
        <taxon>Intramacronucleata</taxon>
        <taxon>Oligohymenophorea</taxon>
        <taxon>Hymenostomatida</taxon>
        <taxon>Tetrahymenina</taxon>
        <taxon>Tetrahymenidae</taxon>
        <taxon>Tetrahymena</taxon>
    </lineage>
</organism>
<keyword evidence="3 6" id="KW-1133">Transmembrane helix</keyword>
<dbReference type="PROSITE" id="PS50262">
    <property type="entry name" value="G_PROTEIN_RECEP_F1_2"/>
    <property type="match status" value="1"/>
</dbReference>
<keyword evidence="9" id="KW-1185">Reference proteome</keyword>
<evidence type="ECO:0000256" key="3">
    <source>
        <dbReference type="ARBA" id="ARBA00022989"/>
    </source>
</evidence>
<reference evidence="9" key="1">
    <citation type="journal article" date="2006" name="PLoS Biol.">
        <title>Macronuclear genome sequence of the ciliate Tetrahymena thermophila, a model eukaryote.</title>
        <authorList>
            <person name="Eisen J.A."/>
            <person name="Coyne R.S."/>
            <person name="Wu M."/>
            <person name="Wu D."/>
            <person name="Thiagarajan M."/>
            <person name="Wortman J.R."/>
            <person name="Badger J.H."/>
            <person name="Ren Q."/>
            <person name="Amedeo P."/>
            <person name="Jones K.M."/>
            <person name="Tallon L.J."/>
            <person name="Delcher A.L."/>
            <person name="Salzberg S.L."/>
            <person name="Silva J.C."/>
            <person name="Haas B.J."/>
            <person name="Majoros W.H."/>
            <person name="Farzad M."/>
            <person name="Carlton J.M."/>
            <person name="Smith R.K. Jr."/>
            <person name="Garg J."/>
            <person name="Pearlman R.E."/>
            <person name="Karrer K.M."/>
            <person name="Sun L."/>
            <person name="Manning G."/>
            <person name="Elde N.C."/>
            <person name="Turkewitz A.P."/>
            <person name="Asai D.J."/>
            <person name="Wilkes D.E."/>
            <person name="Wang Y."/>
            <person name="Cai H."/>
            <person name="Collins K."/>
            <person name="Stewart B.A."/>
            <person name="Lee S.R."/>
            <person name="Wilamowska K."/>
            <person name="Weinberg Z."/>
            <person name="Ruzzo W.L."/>
            <person name="Wloga D."/>
            <person name="Gaertig J."/>
            <person name="Frankel J."/>
            <person name="Tsao C.-C."/>
            <person name="Gorovsky M.A."/>
            <person name="Keeling P.J."/>
            <person name="Waller R.F."/>
            <person name="Patron N.J."/>
            <person name="Cherry J.M."/>
            <person name="Stover N.A."/>
            <person name="Krieger C.J."/>
            <person name="del Toro C."/>
            <person name="Ryder H.F."/>
            <person name="Williamson S.C."/>
            <person name="Barbeau R.A."/>
            <person name="Hamilton E.P."/>
            <person name="Orias E."/>
        </authorList>
    </citation>
    <scope>NUCLEOTIDE SEQUENCE [LARGE SCALE GENOMIC DNA]</scope>
    <source>
        <strain evidence="9">SB210</strain>
    </source>
</reference>
<feature type="domain" description="G-protein coupled receptors family 1 profile" evidence="7">
    <location>
        <begin position="20"/>
        <end position="264"/>
    </location>
</feature>
<evidence type="ECO:0000259" key="7">
    <source>
        <dbReference type="PROSITE" id="PS50262"/>
    </source>
</evidence>
<feature type="transmembrane region" description="Helical" evidence="6">
    <location>
        <begin position="38"/>
        <end position="65"/>
    </location>
</feature>
<dbReference type="InterPro" id="IPR022343">
    <property type="entry name" value="GCR1-cAMP_receptor"/>
</dbReference>
<name>Q22E16_TETTS</name>